<dbReference type="GeneID" id="36346452"/>
<organism evidence="1 2">
    <name type="scientific">Echinococcus granulosus</name>
    <name type="common">Hydatid tapeworm</name>
    <dbReference type="NCBI Taxonomy" id="6210"/>
    <lineage>
        <taxon>Eukaryota</taxon>
        <taxon>Metazoa</taxon>
        <taxon>Spiralia</taxon>
        <taxon>Lophotrochozoa</taxon>
        <taxon>Platyhelminthes</taxon>
        <taxon>Cestoda</taxon>
        <taxon>Eucestoda</taxon>
        <taxon>Cyclophyllidea</taxon>
        <taxon>Taeniidae</taxon>
        <taxon>Echinococcus</taxon>
        <taxon>Echinococcus granulosus group</taxon>
    </lineage>
</organism>
<gene>
    <name evidence="1" type="ORF">EGR_10737</name>
</gene>
<accession>W6ULK5</accession>
<comment type="caution">
    <text evidence="1">The sequence shown here is derived from an EMBL/GenBank/DDBJ whole genome shotgun (WGS) entry which is preliminary data.</text>
</comment>
<reference evidence="1 2" key="1">
    <citation type="journal article" date="2013" name="Nat. Genet.">
        <title>The genome of the hydatid tapeworm Echinococcus granulosus.</title>
        <authorList>
            <person name="Zheng H."/>
            <person name="Zhang W."/>
            <person name="Zhang L."/>
            <person name="Zhang Z."/>
            <person name="Li J."/>
            <person name="Lu G."/>
            <person name="Zhu Y."/>
            <person name="Wang Y."/>
            <person name="Huang Y."/>
            <person name="Liu J."/>
            <person name="Kang H."/>
            <person name="Chen J."/>
            <person name="Wang L."/>
            <person name="Chen A."/>
            <person name="Yu S."/>
            <person name="Gao Z."/>
            <person name="Jin L."/>
            <person name="Gu W."/>
            <person name="Wang Z."/>
            <person name="Zhao L."/>
            <person name="Shi B."/>
            <person name="Wen H."/>
            <person name="Lin R."/>
            <person name="Jones M.K."/>
            <person name="Brejova B."/>
            <person name="Vinar T."/>
            <person name="Zhao G."/>
            <person name="McManus D.P."/>
            <person name="Chen Z."/>
            <person name="Zhou Y."/>
            <person name="Wang S."/>
        </authorList>
    </citation>
    <scope>NUCLEOTIDE SEQUENCE [LARGE SCALE GENOMIC DNA]</scope>
</reference>
<name>W6ULK5_ECHGR</name>
<dbReference type="CTD" id="36346452"/>
<sequence length="139" mass="15692">MHKPAVPVVECALQFRRYLKATSLIPPNKSEFLSCLGNVLKEEGKCRTSLMSIVSGQNTGLKYVESVIQKNCVLLFSFSHAYTPIKDQSGGREITFSELYQSLVLFENSINWSNLPAFVLPVFLSIRCERKLKSVHTLH</sequence>
<evidence type="ECO:0000313" key="2">
    <source>
        <dbReference type="Proteomes" id="UP000019149"/>
    </source>
</evidence>
<dbReference type="AlphaFoldDB" id="W6ULK5"/>
<evidence type="ECO:0000313" key="1">
    <source>
        <dbReference type="EMBL" id="EUB54409.1"/>
    </source>
</evidence>
<dbReference type="RefSeq" id="XP_024345605.1">
    <property type="nucleotide sequence ID" value="XM_024499986.1"/>
</dbReference>
<protein>
    <submittedName>
        <fullName evidence="1">Uncharacterized protein</fullName>
    </submittedName>
</protein>
<dbReference type="KEGG" id="egl:EGR_10737"/>
<dbReference type="Proteomes" id="UP000019149">
    <property type="component" value="Unassembled WGS sequence"/>
</dbReference>
<keyword evidence="2" id="KW-1185">Reference proteome</keyword>
<dbReference type="EMBL" id="APAU02000260">
    <property type="protein sequence ID" value="EUB54409.1"/>
    <property type="molecule type" value="Genomic_DNA"/>
</dbReference>
<proteinExistence type="predicted"/>